<dbReference type="InterPro" id="IPR002654">
    <property type="entry name" value="Glyco_trans_25"/>
</dbReference>
<feature type="domain" description="Glycosyl transferase family 25" evidence="1">
    <location>
        <begin position="350"/>
        <end position="540"/>
    </location>
</feature>
<dbReference type="AlphaFoldDB" id="A0A6C0EFK9"/>
<sequence length="574" mass="68143">MSLSNKKYIVFKKNGRLGNALFRYFACSLFCMKYNFEFILEDDYNSLNKYNDYTFYKGVDQVNNDVNYFNNKSIDELKDICNKNCNYVGFNTLGFIKSDININELRSNEYINEHNNHGIYIKNKIIINDANFLDYIMMDDLYFFNGDIIMDMYYQFDDIYLNNKESILKFIEKNKSEHILKTDNNESYLLKDVYDNLVLDVNKIYDIVIHLRLDDFNNREDYIEYDYLINLFNTIDFSEKKIGIVVQKPNNITDLDILNRYLLWFKNKNYIIKVESNDTITDFNIMKQCKILICSNSTLSWSAAYLSKDIELCYFPNYCFYKIPRKVYFKKPIQNTILYDVNNNNHIKLKVVVLTLKDYNERKKNINELFIIFKQLGINIELFYGVNGKNINKQVIDDETIKLVYEDNQSIFYNTKSRSNGQIMSCGELGCAWSHLCIYKQLIDDKDFDKYLILEDDALLTSDFESLINILNNIPNQSDVCHIGESTWYPFKITNKMNDFFYEYERKYFNHTTSYIITKNGANKLLKFTKDMILVPADDLLSNAKLYSNDFNLYVPEQYLFKQKGINSIIKNMG</sequence>
<organism evidence="2">
    <name type="scientific">viral metagenome</name>
    <dbReference type="NCBI Taxonomy" id="1070528"/>
    <lineage>
        <taxon>unclassified sequences</taxon>
        <taxon>metagenomes</taxon>
        <taxon>organismal metagenomes</taxon>
    </lineage>
</organism>
<dbReference type="CDD" id="cd06532">
    <property type="entry name" value="Glyco_transf_25"/>
    <property type="match status" value="1"/>
</dbReference>
<proteinExistence type="predicted"/>
<accession>A0A6C0EFK9</accession>
<evidence type="ECO:0000259" key="1">
    <source>
        <dbReference type="Pfam" id="PF01755"/>
    </source>
</evidence>
<dbReference type="Pfam" id="PF01755">
    <property type="entry name" value="Glyco_transf_25"/>
    <property type="match status" value="1"/>
</dbReference>
<protein>
    <recommendedName>
        <fullName evidence="1">Glycosyl transferase family 25 domain-containing protein</fullName>
    </recommendedName>
</protein>
<dbReference type="EMBL" id="MN739822">
    <property type="protein sequence ID" value="QHT27381.1"/>
    <property type="molecule type" value="Genomic_DNA"/>
</dbReference>
<reference evidence="2" key="1">
    <citation type="journal article" date="2020" name="Nature">
        <title>Giant virus diversity and host interactions through global metagenomics.</title>
        <authorList>
            <person name="Schulz F."/>
            <person name="Roux S."/>
            <person name="Paez-Espino D."/>
            <person name="Jungbluth S."/>
            <person name="Walsh D.A."/>
            <person name="Denef V.J."/>
            <person name="McMahon K.D."/>
            <person name="Konstantinidis K.T."/>
            <person name="Eloe-Fadrosh E.A."/>
            <person name="Kyrpides N.C."/>
            <person name="Woyke T."/>
        </authorList>
    </citation>
    <scope>NUCLEOTIDE SEQUENCE</scope>
    <source>
        <strain evidence="2">GVMAG-M-3300023179-33</strain>
    </source>
</reference>
<name>A0A6C0EFK9_9ZZZZ</name>
<evidence type="ECO:0000313" key="2">
    <source>
        <dbReference type="EMBL" id="QHT27381.1"/>
    </source>
</evidence>